<dbReference type="Pfam" id="PF13505">
    <property type="entry name" value="OMP_b-brl"/>
    <property type="match status" value="1"/>
</dbReference>
<accession>A0A7X4KQG1</accession>
<evidence type="ECO:0000313" key="6">
    <source>
        <dbReference type="Proteomes" id="UP000450676"/>
    </source>
</evidence>
<keyword evidence="2 3" id="KW-0732">Signal</keyword>
<dbReference type="SUPFAM" id="SSF56925">
    <property type="entry name" value="OMPA-like"/>
    <property type="match status" value="1"/>
</dbReference>
<evidence type="ECO:0000256" key="1">
    <source>
        <dbReference type="ARBA" id="ARBA00004442"/>
    </source>
</evidence>
<proteinExistence type="predicted"/>
<feature type="domain" description="Outer membrane protein beta-barrel" evidence="4">
    <location>
        <begin position="11"/>
        <end position="189"/>
    </location>
</feature>
<organism evidence="5 6">
    <name type="scientific">Pseudoduganella aquatica</name>
    <dbReference type="NCBI Taxonomy" id="2660641"/>
    <lineage>
        <taxon>Bacteria</taxon>
        <taxon>Pseudomonadati</taxon>
        <taxon>Pseudomonadota</taxon>
        <taxon>Betaproteobacteria</taxon>
        <taxon>Burkholderiales</taxon>
        <taxon>Oxalobacteraceae</taxon>
        <taxon>Telluria group</taxon>
        <taxon>Pseudoduganella</taxon>
    </lineage>
</organism>
<sequence length="189" mass="19667">MTKLPILSLLAAAALACSAASAQDYYTGATVAKGGELTFRNPLNGKSATADPSAIFKFYGGVALANNLALEAAYSEGAEAHFDKAKLGLVSDPSFELRSFSLAARATHSFNDDWSVFAKAGLARSRYKAAGAGTSDSVSATKPLLAVGVAYNVTEKIALTLEVESIGRTRKEGVNLRQNTAQLGVKVGF</sequence>
<evidence type="ECO:0000256" key="2">
    <source>
        <dbReference type="ARBA" id="ARBA00022729"/>
    </source>
</evidence>
<dbReference type="Gene3D" id="2.40.160.20">
    <property type="match status" value="1"/>
</dbReference>
<dbReference type="Proteomes" id="UP000450676">
    <property type="component" value="Unassembled WGS sequence"/>
</dbReference>
<reference evidence="5 6" key="1">
    <citation type="submission" date="2019-12" db="EMBL/GenBank/DDBJ databases">
        <title>Novel species isolated from a subtropical stream in China.</title>
        <authorList>
            <person name="Lu H."/>
        </authorList>
    </citation>
    <scope>NUCLEOTIDE SEQUENCE [LARGE SCALE GENOMIC DNA]</scope>
    <source>
        <strain evidence="5 6">FT127W</strain>
    </source>
</reference>
<dbReference type="InterPro" id="IPR011250">
    <property type="entry name" value="OMP/PagP_B-barrel"/>
</dbReference>
<dbReference type="PROSITE" id="PS51257">
    <property type="entry name" value="PROKAR_LIPOPROTEIN"/>
    <property type="match status" value="1"/>
</dbReference>
<keyword evidence="6" id="KW-1185">Reference proteome</keyword>
<comment type="subcellular location">
    <subcellularLocation>
        <location evidence="1">Cell outer membrane</location>
    </subcellularLocation>
</comment>
<dbReference type="AlphaFoldDB" id="A0A7X4KQG1"/>
<evidence type="ECO:0000313" key="5">
    <source>
        <dbReference type="EMBL" id="MYN10885.1"/>
    </source>
</evidence>
<feature type="signal peptide" evidence="3">
    <location>
        <begin position="1"/>
        <end position="22"/>
    </location>
</feature>
<protein>
    <submittedName>
        <fullName evidence="5">Outer membrane beta-barrel protein</fullName>
    </submittedName>
</protein>
<dbReference type="RefSeq" id="WP_161075165.1">
    <property type="nucleotide sequence ID" value="NZ_WWCU01000047.1"/>
</dbReference>
<comment type="caution">
    <text evidence="5">The sequence shown here is derived from an EMBL/GenBank/DDBJ whole genome shotgun (WGS) entry which is preliminary data.</text>
</comment>
<dbReference type="GO" id="GO:0009279">
    <property type="term" value="C:cell outer membrane"/>
    <property type="evidence" value="ECO:0007669"/>
    <property type="project" value="UniProtKB-SubCell"/>
</dbReference>
<name>A0A7X4KQG1_9BURK</name>
<dbReference type="EMBL" id="WWCU01000047">
    <property type="protein sequence ID" value="MYN10885.1"/>
    <property type="molecule type" value="Genomic_DNA"/>
</dbReference>
<evidence type="ECO:0000256" key="3">
    <source>
        <dbReference type="SAM" id="SignalP"/>
    </source>
</evidence>
<evidence type="ECO:0000259" key="4">
    <source>
        <dbReference type="Pfam" id="PF13505"/>
    </source>
</evidence>
<feature type="chain" id="PRO_5031431509" evidence="3">
    <location>
        <begin position="23"/>
        <end position="189"/>
    </location>
</feature>
<gene>
    <name evidence="5" type="ORF">GTP77_26545</name>
</gene>
<dbReference type="InterPro" id="IPR027385">
    <property type="entry name" value="Beta-barrel_OMP"/>
</dbReference>